<name>A0ACC2CFM3_DIPCM</name>
<protein>
    <submittedName>
        <fullName evidence="1">Uncharacterized protein</fullName>
    </submittedName>
</protein>
<evidence type="ECO:0000313" key="2">
    <source>
        <dbReference type="Proteomes" id="UP001162992"/>
    </source>
</evidence>
<keyword evidence="2" id="KW-1185">Reference proteome</keyword>
<organism evidence="1 2">
    <name type="scientific">Diphasiastrum complanatum</name>
    <name type="common">Issler's clubmoss</name>
    <name type="synonym">Lycopodium complanatum</name>
    <dbReference type="NCBI Taxonomy" id="34168"/>
    <lineage>
        <taxon>Eukaryota</taxon>
        <taxon>Viridiplantae</taxon>
        <taxon>Streptophyta</taxon>
        <taxon>Embryophyta</taxon>
        <taxon>Tracheophyta</taxon>
        <taxon>Lycopodiopsida</taxon>
        <taxon>Lycopodiales</taxon>
        <taxon>Lycopodiaceae</taxon>
        <taxon>Lycopodioideae</taxon>
        <taxon>Diphasiastrum</taxon>
    </lineage>
</organism>
<evidence type="ECO:0000313" key="1">
    <source>
        <dbReference type="EMBL" id="KAJ7540482.1"/>
    </source>
</evidence>
<dbReference type="Proteomes" id="UP001162992">
    <property type="component" value="Chromosome 10"/>
</dbReference>
<sequence>MTFVLLKWVRERSKRIVCWCGEEVDGRVSGSGLQSRNGACKRSNKKETKEIKDLYMGTLVLQAQDQLSPHYNSSTKMGLFSPHHASTTKQRRKPQRTASTSSYFSPNPTTYAERNSSEIAQFPAREKSPAILSFASSKHPASSKALQSLSASETFRPVSVVGLKPYFQSGCVSIADREQPRRPNSASGRVYPEALQSSQLRENSLASAKVTVSRNSSSNRPKSSPEIMAKKQAQYFKSTKKVVGSLTLTDKSNPGSVINKKILQRTGVSNTDAVRSSGSQNVSMKVTILQRPKTKEDALRNLSKLTGAPLAYLFAKNGLASPFPGNDPAIADNKNLAFTSLAAGKDRNYTRDEANESIKSSQILFVSSQELTDPTDPFSAVQEQESLDLEEDDSFGIQEGGRSISVDTDQFPIQEEGRSIPVDSIPCLPIPFTIDCNGLSAVALLSDAEFLAEKWAGPCFSISPPPSSLPIPKFASLTRHKTAIPEIESADDLEGVSSSGSASAPASPLEEALWLMNNSRAQEVKKNILDTAVATKDLRRLLKLAIP</sequence>
<accession>A0ACC2CFM3</accession>
<proteinExistence type="predicted"/>
<dbReference type="EMBL" id="CM055101">
    <property type="protein sequence ID" value="KAJ7540482.1"/>
    <property type="molecule type" value="Genomic_DNA"/>
</dbReference>
<gene>
    <name evidence="1" type="ORF">O6H91_10G017100</name>
</gene>
<reference evidence="2" key="1">
    <citation type="journal article" date="2024" name="Proc. Natl. Acad. Sci. U.S.A.">
        <title>Extraordinary preservation of gene collinearity over three hundred million years revealed in homosporous lycophytes.</title>
        <authorList>
            <person name="Li C."/>
            <person name="Wickell D."/>
            <person name="Kuo L.Y."/>
            <person name="Chen X."/>
            <person name="Nie B."/>
            <person name="Liao X."/>
            <person name="Peng D."/>
            <person name="Ji J."/>
            <person name="Jenkins J."/>
            <person name="Williams M."/>
            <person name="Shu S."/>
            <person name="Plott C."/>
            <person name="Barry K."/>
            <person name="Rajasekar S."/>
            <person name="Grimwood J."/>
            <person name="Han X."/>
            <person name="Sun S."/>
            <person name="Hou Z."/>
            <person name="He W."/>
            <person name="Dai G."/>
            <person name="Sun C."/>
            <person name="Schmutz J."/>
            <person name="Leebens-Mack J.H."/>
            <person name="Li F.W."/>
            <person name="Wang L."/>
        </authorList>
    </citation>
    <scope>NUCLEOTIDE SEQUENCE [LARGE SCALE GENOMIC DNA]</scope>
    <source>
        <strain evidence="2">cv. PW_Plant_1</strain>
    </source>
</reference>
<comment type="caution">
    <text evidence="1">The sequence shown here is derived from an EMBL/GenBank/DDBJ whole genome shotgun (WGS) entry which is preliminary data.</text>
</comment>